<dbReference type="InterPro" id="IPR006896">
    <property type="entry name" value="Sec23/24_trunk_dom"/>
</dbReference>
<dbReference type="InterPro" id="IPR036465">
    <property type="entry name" value="vWFA_dom_sf"/>
</dbReference>
<dbReference type="InterPro" id="IPR006895">
    <property type="entry name" value="Znf_Sec23_Sec24"/>
</dbReference>
<evidence type="ECO:0000256" key="1">
    <source>
        <dbReference type="ARBA" id="ARBA00008334"/>
    </source>
</evidence>
<evidence type="ECO:0000259" key="7">
    <source>
        <dbReference type="Pfam" id="PF04811"/>
    </source>
</evidence>
<dbReference type="SUPFAM" id="SSF82919">
    <property type="entry name" value="Zn-finger domain of Sec23/24"/>
    <property type="match status" value="1"/>
</dbReference>
<evidence type="ECO:0000259" key="5">
    <source>
        <dbReference type="Pfam" id="PF00626"/>
    </source>
</evidence>
<dbReference type="Gene3D" id="3.40.20.10">
    <property type="entry name" value="Severin"/>
    <property type="match status" value="1"/>
</dbReference>
<dbReference type="OrthoDB" id="49016at2759"/>
<name>A0A0D7AAJ6_9AGAR</name>
<dbReference type="GO" id="GO:0030127">
    <property type="term" value="C:COPII vesicle coat"/>
    <property type="evidence" value="ECO:0007669"/>
    <property type="project" value="InterPro"/>
</dbReference>
<dbReference type="InterPro" id="IPR012990">
    <property type="entry name" value="Beta-sandwich_Sec23_24"/>
</dbReference>
<reference evidence="10 11" key="1">
    <citation type="journal article" date="2015" name="Fungal Genet. Biol.">
        <title>Evolution of novel wood decay mechanisms in Agaricales revealed by the genome sequences of Fistulina hepatica and Cylindrobasidium torrendii.</title>
        <authorList>
            <person name="Floudas D."/>
            <person name="Held B.W."/>
            <person name="Riley R."/>
            <person name="Nagy L.G."/>
            <person name="Koehler G."/>
            <person name="Ransdell A.S."/>
            <person name="Younus H."/>
            <person name="Chow J."/>
            <person name="Chiniquy J."/>
            <person name="Lipzen A."/>
            <person name="Tritt A."/>
            <person name="Sun H."/>
            <person name="Haridas S."/>
            <person name="LaButti K."/>
            <person name="Ohm R.A."/>
            <person name="Kues U."/>
            <person name="Blanchette R.A."/>
            <person name="Grigoriev I.V."/>
            <person name="Minto R.E."/>
            <person name="Hibbett D.S."/>
        </authorList>
    </citation>
    <scope>NUCLEOTIDE SEQUENCE [LARGE SCALE GENOMIC DNA]</scope>
    <source>
        <strain evidence="10 11">ATCC 64428</strain>
    </source>
</reference>
<dbReference type="InterPro" id="IPR036180">
    <property type="entry name" value="Gelsolin-like_dom_sf"/>
</dbReference>
<sequence length="823" mass="91666">MHPFQPPPSHIPQPPHTAGQGSKGLRVRVDPGQVPSPLESQQFDQREWQDRTFLTLPSADIKATFPLSTTDYVSLDQGNSAPRFIRMSTWTLPNSSRLASQCQIPVTAVFQPFADLNPLEDSIPVVYSGSNGPERCARCRSYINAWCQWIHGGNKWKCNLCEHENQVSTEYFCNLDGNMRRLDQDQRSELNKGTVDFIVSEEYWATNRPPPISSPFSSLLPPPSGSRQPQPMKFVFILDVSHHSVETGFLHSACAVLRSVLFDENRIFPVASEVAFITCDGTIQFYDLSKDDPPMLVVADLEDVFLPLQKGMFANPVDRRTVIENLLAAIPLRAADTVSRSSALGSALEGAIASLVGCGGSVVAFQSVMPSVGIGALHGQPNEMELYDSDKEKTLFQPRDPAWRRIADQCSDEGIGVSMFLVPSQFMDIGSIGAVSSVTGGQLFYHPRFEPQKDGAIMESQLRRLVSRRTGYNCMARVRCSNGLRVSSYNGNFCKQSVTDISFGVLDADKAFSACLEHTRTLDTRDFAYVQLAVLYTTVEGERRVRTCNLALPVAELAANVFAGADMDAVASHLARTATAYISSEKLSNIREDVTDGCAGILFGYRQHCAVAVRGSQLIIPERLKGMLAYALAINKTKPLKDRSVSADVRNYYAHRILSMNARALVQHLYPRVMALHDLEDNVAIPDPETGKVWWPSLMQNTYTRMQAHGIYLADNEEVMVLWIGSSVSPQLLLDLFGVEDINQLDPHAGQLPVLDTRFSLQVRNILARRREERGYYLKLWIARQNMDGSEIEFSDMLVEDQNNGTMSYVDCRWRPLPAFTKD</sequence>
<organism evidence="10 11">
    <name type="scientific">Fistulina hepatica ATCC 64428</name>
    <dbReference type="NCBI Taxonomy" id="1128425"/>
    <lineage>
        <taxon>Eukaryota</taxon>
        <taxon>Fungi</taxon>
        <taxon>Dikarya</taxon>
        <taxon>Basidiomycota</taxon>
        <taxon>Agaricomycotina</taxon>
        <taxon>Agaricomycetes</taxon>
        <taxon>Agaricomycetidae</taxon>
        <taxon>Agaricales</taxon>
        <taxon>Fistulinaceae</taxon>
        <taxon>Fistulina</taxon>
    </lineage>
</organism>
<dbReference type="GO" id="GO:0006886">
    <property type="term" value="P:intracellular protein transport"/>
    <property type="evidence" value="ECO:0007669"/>
    <property type="project" value="InterPro"/>
</dbReference>
<evidence type="ECO:0000256" key="2">
    <source>
        <dbReference type="ARBA" id="ARBA00022448"/>
    </source>
</evidence>
<feature type="domain" description="Sec23/Sec24 beta-sandwich" evidence="9">
    <location>
        <begin position="471"/>
        <end position="555"/>
    </location>
</feature>
<evidence type="ECO:0000313" key="10">
    <source>
        <dbReference type="EMBL" id="KIY47838.1"/>
    </source>
</evidence>
<dbReference type="SUPFAM" id="SSF81995">
    <property type="entry name" value="beta-sandwich domain of Sec23/24"/>
    <property type="match status" value="1"/>
</dbReference>
<dbReference type="GO" id="GO:0008270">
    <property type="term" value="F:zinc ion binding"/>
    <property type="evidence" value="ECO:0007669"/>
    <property type="project" value="InterPro"/>
</dbReference>
<dbReference type="Gene3D" id="3.40.50.410">
    <property type="entry name" value="von Willebrand factor, type A domain"/>
    <property type="match status" value="1"/>
</dbReference>
<keyword evidence="3" id="KW-0653">Protein transport</keyword>
<feature type="domain" description="Zinc finger Sec23/Sec24-type" evidence="6">
    <location>
        <begin position="133"/>
        <end position="171"/>
    </location>
</feature>
<evidence type="ECO:0000256" key="3">
    <source>
        <dbReference type="ARBA" id="ARBA00022927"/>
    </source>
</evidence>
<accession>A0A0D7AAJ6</accession>
<dbReference type="AlphaFoldDB" id="A0A0D7AAJ6"/>
<dbReference type="SUPFAM" id="SSF82754">
    <property type="entry name" value="C-terminal, gelsolin-like domain of Sec23/24"/>
    <property type="match status" value="1"/>
</dbReference>
<protein>
    <submittedName>
        <fullName evidence="10">VWA-like protein</fullName>
    </submittedName>
</protein>
<dbReference type="Gene3D" id="1.20.120.730">
    <property type="entry name" value="Sec23/Sec24 helical domain"/>
    <property type="match status" value="1"/>
</dbReference>
<gene>
    <name evidence="10" type="ORF">FISHEDRAFT_44433</name>
</gene>
<proteinExistence type="inferred from homology"/>
<dbReference type="Proteomes" id="UP000054144">
    <property type="component" value="Unassembled WGS sequence"/>
</dbReference>
<evidence type="ECO:0000259" key="6">
    <source>
        <dbReference type="Pfam" id="PF04810"/>
    </source>
</evidence>
<dbReference type="GO" id="GO:0000149">
    <property type="term" value="F:SNARE binding"/>
    <property type="evidence" value="ECO:0007669"/>
    <property type="project" value="TreeGrafter"/>
</dbReference>
<feature type="domain" description="Gelsolin-like" evidence="5">
    <location>
        <begin position="703"/>
        <end position="758"/>
    </location>
</feature>
<dbReference type="InterPro" id="IPR029006">
    <property type="entry name" value="ADF-H/Gelsolin-like_dom_sf"/>
</dbReference>
<feature type="compositionally biased region" description="Pro residues" evidence="4">
    <location>
        <begin position="1"/>
        <end position="15"/>
    </location>
</feature>
<dbReference type="GO" id="GO:0070971">
    <property type="term" value="C:endoplasmic reticulum exit site"/>
    <property type="evidence" value="ECO:0007669"/>
    <property type="project" value="TreeGrafter"/>
</dbReference>
<comment type="similarity">
    <text evidence="1">Belongs to the SEC23/SEC24 family. SEC24 subfamily.</text>
</comment>
<dbReference type="PANTHER" id="PTHR13803">
    <property type="entry name" value="SEC24-RELATED PROTEIN"/>
    <property type="match status" value="1"/>
</dbReference>
<dbReference type="Gene3D" id="2.30.30.380">
    <property type="entry name" value="Zn-finger domain of Sec23/24"/>
    <property type="match status" value="1"/>
</dbReference>
<dbReference type="InterPro" id="IPR050550">
    <property type="entry name" value="SEC23_SEC24_subfamily"/>
</dbReference>
<dbReference type="SUPFAM" id="SSF81811">
    <property type="entry name" value="Helical domain of Sec23/24"/>
    <property type="match status" value="1"/>
</dbReference>
<evidence type="ECO:0000259" key="8">
    <source>
        <dbReference type="Pfam" id="PF04815"/>
    </source>
</evidence>
<dbReference type="InterPro" id="IPR036174">
    <property type="entry name" value="Znf_Sec23_Sec24_sf"/>
</dbReference>
<dbReference type="Pfam" id="PF04810">
    <property type="entry name" value="zf-Sec23_Sec24"/>
    <property type="match status" value="1"/>
</dbReference>
<dbReference type="InterPro" id="IPR007123">
    <property type="entry name" value="Gelsolin-like_dom"/>
</dbReference>
<feature type="domain" description="Sec23/Sec24 helical" evidence="8">
    <location>
        <begin position="566"/>
        <end position="666"/>
    </location>
</feature>
<dbReference type="EMBL" id="KN881914">
    <property type="protein sequence ID" value="KIY47838.1"/>
    <property type="molecule type" value="Genomic_DNA"/>
</dbReference>
<dbReference type="Pfam" id="PF08033">
    <property type="entry name" value="Sec23_BS"/>
    <property type="match status" value="1"/>
</dbReference>
<feature type="domain" description="Sec23/Sec24 trunk" evidence="7">
    <location>
        <begin position="229"/>
        <end position="466"/>
    </location>
</feature>
<evidence type="ECO:0000313" key="11">
    <source>
        <dbReference type="Proteomes" id="UP000054144"/>
    </source>
</evidence>
<dbReference type="SUPFAM" id="SSF53300">
    <property type="entry name" value="vWA-like"/>
    <property type="match status" value="1"/>
</dbReference>
<evidence type="ECO:0000259" key="9">
    <source>
        <dbReference type="Pfam" id="PF08033"/>
    </source>
</evidence>
<keyword evidence="11" id="KW-1185">Reference proteome</keyword>
<dbReference type="PANTHER" id="PTHR13803:SF4">
    <property type="entry name" value="SECRETORY 24CD, ISOFORM C"/>
    <property type="match status" value="1"/>
</dbReference>
<dbReference type="Gene3D" id="2.60.40.1670">
    <property type="entry name" value="beta-sandwich domain of Sec23/24"/>
    <property type="match status" value="1"/>
</dbReference>
<dbReference type="GO" id="GO:0090110">
    <property type="term" value="P:COPII-coated vesicle cargo loading"/>
    <property type="evidence" value="ECO:0007669"/>
    <property type="project" value="TreeGrafter"/>
</dbReference>
<dbReference type="Pfam" id="PF04811">
    <property type="entry name" value="Sec23_trunk"/>
    <property type="match status" value="1"/>
</dbReference>
<dbReference type="InterPro" id="IPR036175">
    <property type="entry name" value="Sec23/24_helical_dom_sf"/>
</dbReference>
<dbReference type="Pfam" id="PF00626">
    <property type="entry name" value="Gelsolin"/>
    <property type="match status" value="1"/>
</dbReference>
<keyword evidence="2" id="KW-0813">Transport</keyword>
<dbReference type="Pfam" id="PF04815">
    <property type="entry name" value="Sec23_helical"/>
    <property type="match status" value="1"/>
</dbReference>
<feature type="region of interest" description="Disordered" evidence="4">
    <location>
        <begin position="1"/>
        <end position="45"/>
    </location>
</feature>
<evidence type="ECO:0000256" key="4">
    <source>
        <dbReference type="SAM" id="MobiDB-lite"/>
    </source>
</evidence>
<dbReference type="InterPro" id="IPR006900">
    <property type="entry name" value="Sec23/24_helical_dom"/>
</dbReference>